<keyword evidence="2" id="KW-0012">Acyltransferase</keyword>
<accession>A0ABV9YLR9</accession>
<sequence length="654" mass="72194">MQPFVMNSHGRMVFPSNFLPELDFTVLDDLDQLSAVIRRDFEDKAPSGTEILRRIELGSHYGSRYELMRDVALNLFWSNRFAMTMYEKRPTRWRDVPRHRDDVFLPVLTPWEDADRKAAAVQNAYGALPATWDEAAEDRIFAVLFDVWRSRRFHATELPAIKPTVAQALVVPEQLTYRLASYDPNYPVYAQQEILDASQDVAELEALDRWSMVLHNQYPWQRSETSLVPVGELHDDDYVVVFHPRDHHVLDFLRRASRPAPATRRRRFGRSRDIEATPPVRPYPPVRVAEQFEVLPRIEALAAVRGEHLCTNDDLIRNSAYSWSPMSAQEIVDKTGIESRVYTERPLEDLALQAAEAALQHSGRRPEEIGAVLFCTCTSARLIPSVATWLTGQLGMHQTHASCDIVAACAGLPYGLSEATRLLQEVRRPVLLICGEKFSDKIGSVRTSRMIFGDAAAAMVVGPVEDGGRSDVEVLQTYAGGPVSEVNSIIWPNPEFDNNITVYGPEVRSLAGRYLQQMIDELRDQPAPEGRAGTLLDGIDLVVPHQANKTMVVGLAGSAGLSPEQLYFNIATVGNTSAASIPLALVDAVTDGVITEPVRVFAPGFGAGAVGGYAVMTVDPAVVAPESSAREVGSESPQPDDGTPSSDHVQAAFG</sequence>
<dbReference type="SUPFAM" id="SSF53901">
    <property type="entry name" value="Thiolase-like"/>
    <property type="match status" value="1"/>
</dbReference>
<name>A0ABV9YLR9_9PSEU</name>
<organism evidence="6 7">
    <name type="scientific">Actinomycetospora atypica</name>
    <dbReference type="NCBI Taxonomy" id="1290095"/>
    <lineage>
        <taxon>Bacteria</taxon>
        <taxon>Bacillati</taxon>
        <taxon>Actinomycetota</taxon>
        <taxon>Actinomycetes</taxon>
        <taxon>Pseudonocardiales</taxon>
        <taxon>Pseudonocardiaceae</taxon>
        <taxon>Actinomycetospora</taxon>
    </lineage>
</organism>
<dbReference type="RefSeq" id="WP_378037164.1">
    <property type="nucleotide sequence ID" value="NZ_JBHSIV010000017.1"/>
</dbReference>
<gene>
    <name evidence="6" type="ORF">ACFPBZ_16470</name>
</gene>
<evidence type="ECO:0000313" key="6">
    <source>
        <dbReference type="EMBL" id="MFC5063815.1"/>
    </source>
</evidence>
<dbReference type="InterPro" id="IPR013747">
    <property type="entry name" value="ACP_syn_III_C"/>
</dbReference>
<dbReference type="Gene3D" id="3.40.47.10">
    <property type="match status" value="1"/>
</dbReference>
<feature type="domain" description="Beta-ketoacyl-[acyl-carrier-protein] synthase III N-terminal" evidence="5">
    <location>
        <begin position="404"/>
        <end position="468"/>
    </location>
</feature>
<evidence type="ECO:0000259" key="5">
    <source>
        <dbReference type="Pfam" id="PF08545"/>
    </source>
</evidence>
<keyword evidence="7" id="KW-1185">Reference proteome</keyword>
<evidence type="ECO:0000259" key="4">
    <source>
        <dbReference type="Pfam" id="PF08541"/>
    </source>
</evidence>
<dbReference type="InterPro" id="IPR013751">
    <property type="entry name" value="ACP_syn_III_N"/>
</dbReference>
<keyword evidence="1" id="KW-0808">Transferase</keyword>
<evidence type="ECO:0000256" key="2">
    <source>
        <dbReference type="ARBA" id="ARBA00023315"/>
    </source>
</evidence>
<protein>
    <submittedName>
        <fullName evidence="6">3-oxoacyl-ACP synthase III family protein</fullName>
    </submittedName>
</protein>
<feature type="domain" description="Beta-ketoacyl-[acyl-carrier-protein] synthase III C-terminal" evidence="4">
    <location>
        <begin position="532"/>
        <end position="616"/>
    </location>
</feature>
<reference evidence="7" key="1">
    <citation type="journal article" date="2019" name="Int. J. Syst. Evol. Microbiol.">
        <title>The Global Catalogue of Microorganisms (GCM) 10K type strain sequencing project: providing services to taxonomists for standard genome sequencing and annotation.</title>
        <authorList>
            <consortium name="The Broad Institute Genomics Platform"/>
            <consortium name="The Broad Institute Genome Sequencing Center for Infectious Disease"/>
            <person name="Wu L."/>
            <person name="Ma J."/>
        </authorList>
    </citation>
    <scope>NUCLEOTIDE SEQUENCE [LARGE SCALE GENOMIC DNA]</scope>
    <source>
        <strain evidence="7">CGMCC 4.7093</strain>
    </source>
</reference>
<comment type="caution">
    <text evidence="6">The sequence shown here is derived from an EMBL/GenBank/DDBJ whole genome shotgun (WGS) entry which is preliminary data.</text>
</comment>
<dbReference type="PANTHER" id="PTHR34069:SF2">
    <property type="entry name" value="BETA-KETOACYL-[ACYL-CARRIER-PROTEIN] SYNTHASE III"/>
    <property type="match status" value="1"/>
</dbReference>
<dbReference type="PANTHER" id="PTHR34069">
    <property type="entry name" value="3-OXOACYL-[ACYL-CARRIER-PROTEIN] SYNTHASE 3"/>
    <property type="match status" value="1"/>
</dbReference>
<dbReference type="Pfam" id="PF08541">
    <property type="entry name" value="ACP_syn_III_C"/>
    <property type="match status" value="1"/>
</dbReference>
<evidence type="ECO:0000256" key="3">
    <source>
        <dbReference type="SAM" id="MobiDB-lite"/>
    </source>
</evidence>
<feature type="region of interest" description="Disordered" evidence="3">
    <location>
        <begin position="626"/>
        <end position="654"/>
    </location>
</feature>
<dbReference type="Pfam" id="PF08545">
    <property type="entry name" value="ACP_syn_III"/>
    <property type="match status" value="1"/>
</dbReference>
<evidence type="ECO:0000256" key="1">
    <source>
        <dbReference type="ARBA" id="ARBA00022679"/>
    </source>
</evidence>
<dbReference type="InterPro" id="IPR016039">
    <property type="entry name" value="Thiolase-like"/>
</dbReference>
<proteinExistence type="predicted"/>
<evidence type="ECO:0000313" key="7">
    <source>
        <dbReference type="Proteomes" id="UP001595947"/>
    </source>
</evidence>
<dbReference type="Proteomes" id="UP001595947">
    <property type="component" value="Unassembled WGS sequence"/>
</dbReference>
<dbReference type="EMBL" id="JBHSIV010000017">
    <property type="protein sequence ID" value="MFC5063815.1"/>
    <property type="molecule type" value="Genomic_DNA"/>
</dbReference>